<dbReference type="NCBIfam" id="TIGR00750">
    <property type="entry name" value="lao"/>
    <property type="match status" value="1"/>
</dbReference>
<proteinExistence type="inferred from homology"/>
<dbReference type="AlphaFoldDB" id="A0L4M0"/>
<reference evidence="3" key="1">
    <citation type="journal article" date="2009" name="Appl. Environ. Microbiol.">
        <title>Complete genome sequence of the chemolithoautotrophic marine magnetotactic coccus strain MC-1.</title>
        <authorList>
            <person name="Schubbe S."/>
            <person name="Williams T.J."/>
            <person name="Xie G."/>
            <person name="Kiss H.E."/>
            <person name="Brettin T.S."/>
            <person name="Martinez D."/>
            <person name="Ross C.A."/>
            <person name="Schuler D."/>
            <person name="Cox B.L."/>
            <person name="Nealson K.H."/>
            <person name="Bazylinski D.A."/>
        </authorList>
    </citation>
    <scope>NUCLEOTIDE SEQUENCE [LARGE SCALE GENOMIC DNA]</scope>
    <source>
        <strain evidence="3">ATCC BAA-1437 / JCM 17883 / MC-1</strain>
    </source>
</reference>
<dbReference type="PANTHER" id="PTHR23408">
    <property type="entry name" value="METHYLMALONYL-COA MUTASE"/>
    <property type="match status" value="1"/>
</dbReference>
<dbReference type="Gene3D" id="1.20.5.170">
    <property type="match status" value="1"/>
</dbReference>
<dbReference type="GO" id="GO:0003924">
    <property type="term" value="F:GTPase activity"/>
    <property type="evidence" value="ECO:0007669"/>
    <property type="project" value="InterPro"/>
</dbReference>
<name>A0L4M0_MAGMM</name>
<accession>A0L4M0</accession>
<dbReference type="RefSeq" id="WP_011712083.1">
    <property type="nucleotide sequence ID" value="NC_008576.1"/>
</dbReference>
<dbReference type="CDD" id="cd03114">
    <property type="entry name" value="MMAA-like"/>
    <property type="match status" value="1"/>
</dbReference>
<gene>
    <name evidence="2" type="ordered locus">Mmc1_0387</name>
</gene>
<comment type="similarity">
    <text evidence="1">Belongs to the SIMIBI class G3E GTPase family. ArgK/MeaB subfamily.</text>
</comment>
<evidence type="ECO:0000313" key="3">
    <source>
        <dbReference type="Proteomes" id="UP000002586"/>
    </source>
</evidence>
<dbReference type="STRING" id="156889.Mmc1_0387"/>
<keyword evidence="3" id="KW-1185">Reference proteome</keyword>
<dbReference type="eggNOG" id="COG1703">
    <property type="taxonomic scope" value="Bacteria"/>
</dbReference>
<dbReference type="Proteomes" id="UP000002586">
    <property type="component" value="Chromosome"/>
</dbReference>
<dbReference type="InterPro" id="IPR005129">
    <property type="entry name" value="GTPase_ArgK"/>
</dbReference>
<organism evidence="2 3">
    <name type="scientific">Magnetococcus marinus (strain ATCC BAA-1437 / JCM 17883 / MC-1)</name>
    <dbReference type="NCBI Taxonomy" id="156889"/>
    <lineage>
        <taxon>Bacteria</taxon>
        <taxon>Pseudomonadati</taxon>
        <taxon>Pseudomonadota</taxon>
        <taxon>Magnetococcia</taxon>
        <taxon>Magnetococcales</taxon>
        <taxon>Magnetococcaceae</taxon>
        <taxon>Magnetococcus</taxon>
    </lineage>
</organism>
<evidence type="ECO:0000313" key="2">
    <source>
        <dbReference type="EMBL" id="ABK42913.1"/>
    </source>
</evidence>
<dbReference type="KEGG" id="mgm:Mmc1_0387"/>
<dbReference type="Gene3D" id="3.40.50.300">
    <property type="entry name" value="P-loop containing nucleotide triphosphate hydrolases"/>
    <property type="match status" value="1"/>
</dbReference>
<dbReference type="NCBIfam" id="NF006958">
    <property type="entry name" value="PRK09435.1"/>
    <property type="match status" value="1"/>
</dbReference>
<dbReference type="Pfam" id="PF03308">
    <property type="entry name" value="MeaB"/>
    <property type="match status" value="1"/>
</dbReference>
<dbReference type="OrthoDB" id="9778292at2"/>
<dbReference type="PANTHER" id="PTHR23408:SF3">
    <property type="entry name" value="METHYLMALONIC ACIDURIA TYPE A PROTEIN, MITOCHONDRIAL"/>
    <property type="match status" value="1"/>
</dbReference>
<dbReference type="Gene3D" id="1.10.287.130">
    <property type="match status" value="1"/>
</dbReference>
<protein>
    <submittedName>
        <fullName evidence="2">Methylmalonyl-CoA mutase metallochaperone MeaB</fullName>
    </submittedName>
</protein>
<dbReference type="EMBL" id="CP000471">
    <property type="protein sequence ID" value="ABK42913.1"/>
    <property type="molecule type" value="Genomic_DNA"/>
</dbReference>
<dbReference type="InterPro" id="IPR027417">
    <property type="entry name" value="P-loop_NTPase"/>
</dbReference>
<dbReference type="SUPFAM" id="SSF52540">
    <property type="entry name" value="P-loop containing nucleoside triphosphate hydrolases"/>
    <property type="match status" value="1"/>
</dbReference>
<dbReference type="HOGENOM" id="CLU_043725_2_2_5"/>
<dbReference type="GO" id="GO:0005737">
    <property type="term" value="C:cytoplasm"/>
    <property type="evidence" value="ECO:0007669"/>
    <property type="project" value="TreeGrafter"/>
</dbReference>
<dbReference type="GO" id="GO:0005525">
    <property type="term" value="F:GTP binding"/>
    <property type="evidence" value="ECO:0007669"/>
    <property type="project" value="InterPro"/>
</dbReference>
<evidence type="ECO:0000256" key="1">
    <source>
        <dbReference type="ARBA" id="ARBA00009625"/>
    </source>
</evidence>
<sequence length="332" mass="35229">MRHTGQEYIAGVLAGNRRMVAKAITLVESSRAEDRLLAREVLAGLMPHTGGALRVGISGPPGAGKSTFIEVFGLYLIEQGLRVGVLAVDPSSRRSGGSILGDKTRMARLTGSRQAFIRPSPAGESLGGVARCTRESQLILEAAGYEIILIETVGVGQSETLVAGMVDLFVLMALPNAGDELQGMKRGIMELADLVLVNKSDGAFVDAAQRTAGGIESALRLLHGGSVGWDPEVMTISAAEGRGLAEVWSLFSRFREGMTASGALAYKRQEQARAWMWDLVRDGLTQRFMAHVQVKDILQGLELRVVAGEVTAVVAAELLLDRFTDGGGADGL</sequence>
<reference evidence="2 3" key="2">
    <citation type="journal article" date="2012" name="Int. J. Syst. Evol. Microbiol.">
        <title>Magnetococcus marinus gen. nov., sp. nov., a marine, magnetotactic bacterium that represents a novel lineage (Magnetococcaceae fam. nov.; Magnetococcales ord. nov.) at the base of the Alphaproteobacteria.</title>
        <authorList>
            <person name="Bazylinski D.A."/>
            <person name="Williams T.J."/>
            <person name="Lefevre C.T."/>
            <person name="Berg R.J."/>
            <person name="Zhang C.L."/>
            <person name="Bowser S.S."/>
            <person name="Dean A.J."/>
            <person name="Beveridge T.J."/>
        </authorList>
    </citation>
    <scope>NUCLEOTIDE SEQUENCE [LARGE SCALE GENOMIC DNA]</scope>
    <source>
        <strain evidence="3">ATCC BAA-1437 / JCM 17883 / MC-1</strain>
    </source>
</reference>